<name>A0ABQ8J186_DERPT</name>
<dbReference type="Proteomes" id="UP000887458">
    <property type="component" value="Unassembled WGS sequence"/>
</dbReference>
<reference evidence="2 3" key="2">
    <citation type="journal article" date="2022" name="Mol. Biol. Evol.">
        <title>Comparative Genomics Reveals Insights into the Divergent Evolution of Astigmatic Mites and Household Pest Adaptations.</title>
        <authorList>
            <person name="Xiong Q."/>
            <person name="Wan A.T."/>
            <person name="Liu X."/>
            <person name="Fung C.S."/>
            <person name="Xiao X."/>
            <person name="Malainual N."/>
            <person name="Hou J."/>
            <person name="Wang L."/>
            <person name="Wang M."/>
            <person name="Yang K.Y."/>
            <person name="Cui Y."/>
            <person name="Leung E.L."/>
            <person name="Nong W."/>
            <person name="Shin S.K."/>
            <person name="Au S.W."/>
            <person name="Jeong K.Y."/>
            <person name="Chew F.T."/>
            <person name="Hui J.H."/>
            <person name="Leung T.F."/>
            <person name="Tungtrongchitr A."/>
            <person name="Zhong N."/>
            <person name="Liu Z."/>
            <person name="Tsui S.K."/>
        </authorList>
    </citation>
    <scope>NUCLEOTIDE SEQUENCE [LARGE SCALE GENOMIC DNA]</scope>
    <source>
        <strain evidence="2">Derp</strain>
    </source>
</reference>
<protein>
    <submittedName>
        <fullName evidence="2">Vacuolar protein sorting-associated protein 33A</fullName>
    </submittedName>
</protein>
<sequence length="628" mass="72333">MTHLNSGRLNLSTLRDFQRTDLFALLDSIDGTKAIVWDQQLIAPFELISNITSFMEHKVVQNLKFRSVQGSMIEAQNIVYFIRPTLSYMDAIAEDIRAWESTRNCNFHIIFIPRKCILCEKRLETLGVFGSFTSIEEYSPDFFVLDSDIISIEWPLCFRECNLEMDYSSLYQLAKSLMTLQCAFGIIPTVYGIGRLSKILFDFMNKMKSELISIENNVVSVIDQLILIDRSVDLLSPTITQLTYEGLLDEIYGINQTAIRLPPEKFMTNNDDQTPTSVPKKTQIGKFYLNSGDELFKKLRDLYYLRIGPVLRISAKNLSAQFDERRTAKTVREIKQFVEKIPYLQRLRNLQANHTSMAELIREVTDREDFHERIFCESEFLNCFEIDTINPFIETCIARSEDIIIVLRLILLQTICANGLKQKTLDYYKREIVQTYGYQHLLTLNALEKCGLLRISNGYGMLYSGLRVKFRLTNESNKSNNVNTANGDNQLLLYQGQVHDVYFPFTARIIQHIDQFGYRSFNDAFTRNSKPEPNVPNPYIIFEENQSTGNLRRRRNSDTLSMQSTSETNDKLVMVLFIGGCTFSEISALRLLAQKENVNSEFIIATTSIINGKTFLQSIADTLSTKKK</sequence>
<dbReference type="InterPro" id="IPR043154">
    <property type="entry name" value="Sec-1-like_dom1"/>
</dbReference>
<accession>A0ABQ8J186</accession>
<dbReference type="Gene3D" id="1.25.40.850">
    <property type="match status" value="1"/>
</dbReference>
<keyword evidence="3" id="KW-1185">Reference proteome</keyword>
<dbReference type="InterPro" id="IPR036045">
    <property type="entry name" value="Sec1-like_sf"/>
</dbReference>
<dbReference type="Gene3D" id="3.40.50.1910">
    <property type="match status" value="2"/>
</dbReference>
<dbReference type="Pfam" id="PF00995">
    <property type="entry name" value="Sec1"/>
    <property type="match status" value="1"/>
</dbReference>
<dbReference type="InterPro" id="IPR001619">
    <property type="entry name" value="Sec1-like"/>
</dbReference>
<dbReference type="SUPFAM" id="SSF56815">
    <property type="entry name" value="Sec1/munc18-like (SM) proteins"/>
    <property type="match status" value="1"/>
</dbReference>
<organism evidence="2 3">
    <name type="scientific">Dermatophagoides pteronyssinus</name>
    <name type="common">European house dust mite</name>
    <dbReference type="NCBI Taxonomy" id="6956"/>
    <lineage>
        <taxon>Eukaryota</taxon>
        <taxon>Metazoa</taxon>
        <taxon>Ecdysozoa</taxon>
        <taxon>Arthropoda</taxon>
        <taxon>Chelicerata</taxon>
        <taxon>Arachnida</taxon>
        <taxon>Acari</taxon>
        <taxon>Acariformes</taxon>
        <taxon>Sarcoptiformes</taxon>
        <taxon>Astigmata</taxon>
        <taxon>Psoroptidia</taxon>
        <taxon>Analgoidea</taxon>
        <taxon>Pyroglyphidae</taxon>
        <taxon>Dermatophagoidinae</taxon>
        <taxon>Dermatophagoides</taxon>
    </lineage>
</organism>
<evidence type="ECO:0000313" key="3">
    <source>
        <dbReference type="Proteomes" id="UP000887458"/>
    </source>
</evidence>
<dbReference type="InterPro" id="IPR043155">
    <property type="entry name" value="VPS33_dom3b"/>
</dbReference>
<proteinExistence type="inferred from homology"/>
<dbReference type="EMBL" id="NJHN03000095">
    <property type="protein sequence ID" value="KAH9416329.1"/>
    <property type="molecule type" value="Genomic_DNA"/>
</dbReference>
<evidence type="ECO:0000256" key="1">
    <source>
        <dbReference type="ARBA" id="ARBA00009884"/>
    </source>
</evidence>
<gene>
    <name evidence="2" type="primary">VPS33A</name>
    <name evidence="2" type="ORF">DERP_000834</name>
</gene>
<comment type="similarity">
    <text evidence="1">Belongs to the STXBP/unc-18/SEC1 family.</text>
</comment>
<reference evidence="2 3" key="1">
    <citation type="journal article" date="2018" name="J. Allergy Clin. Immunol.">
        <title>High-quality assembly of Dermatophagoides pteronyssinus genome and transcriptome reveals a wide range of novel allergens.</title>
        <authorList>
            <person name="Liu X.Y."/>
            <person name="Yang K.Y."/>
            <person name="Wang M.Q."/>
            <person name="Kwok J.S."/>
            <person name="Zeng X."/>
            <person name="Yang Z."/>
            <person name="Xiao X.J."/>
            <person name="Lau C.P."/>
            <person name="Li Y."/>
            <person name="Huang Z.M."/>
            <person name="Ba J.G."/>
            <person name="Yim A.K."/>
            <person name="Ouyang C.Y."/>
            <person name="Ngai S.M."/>
            <person name="Chan T.F."/>
            <person name="Leung E.L."/>
            <person name="Liu L."/>
            <person name="Liu Z.G."/>
            <person name="Tsui S.K."/>
        </authorList>
    </citation>
    <scope>NUCLEOTIDE SEQUENCE [LARGE SCALE GENOMIC DNA]</scope>
    <source>
        <strain evidence="2">Derp</strain>
    </source>
</reference>
<dbReference type="Gene3D" id="3.40.50.2060">
    <property type="match status" value="1"/>
</dbReference>
<comment type="caution">
    <text evidence="2">The sequence shown here is derived from an EMBL/GenBank/DDBJ whole genome shotgun (WGS) entry which is preliminary data.</text>
</comment>
<evidence type="ECO:0000313" key="2">
    <source>
        <dbReference type="EMBL" id="KAH9416329.1"/>
    </source>
</evidence>
<dbReference type="PANTHER" id="PTHR11679">
    <property type="entry name" value="VESICLE PROTEIN SORTING-ASSOCIATED"/>
    <property type="match status" value="1"/>
</dbReference>
<dbReference type="InterPro" id="IPR027482">
    <property type="entry name" value="Sec1-like_dom2"/>
</dbReference>